<gene>
    <name evidence="2" type="ORF">F5X68DRAFT_270011</name>
</gene>
<proteinExistence type="predicted"/>
<dbReference type="PANTHER" id="PTHR10622:SF10">
    <property type="entry name" value="HET DOMAIN-CONTAINING PROTEIN"/>
    <property type="match status" value="1"/>
</dbReference>
<evidence type="ECO:0000313" key="3">
    <source>
        <dbReference type="Proteomes" id="UP000770015"/>
    </source>
</evidence>
<evidence type="ECO:0000259" key="1">
    <source>
        <dbReference type="Pfam" id="PF06985"/>
    </source>
</evidence>
<protein>
    <submittedName>
        <fullName evidence="2">Heterokaryon incompatibility protein-domain-containing protein</fullName>
    </submittedName>
</protein>
<dbReference type="OrthoDB" id="20872at2759"/>
<dbReference type="PANTHER" id="PTHR10622">
    <property type="entry name" value="HET DOMAIN-CONTAINING PROTEIN"/>
    <property type="match status" value="1"/>
</dbReference>
<evidence type="ECO:0000313" key="2">
    <source>
        <dbReference type="EMBL" id="KAH6679980.1"/>
    </source>
</evidence>
<sequence length="300" mass="34734">MRLINTKTLRFHDFTHSIPSYAILSHRWRPGEVSLKRFVRPSLRGLKPGFAKIQAACREARNYGLYYVWVDTCCIDKTSSAELGEAINSMFKWYQEAAVCFAYLDDVPIRQTVDDQAPTSEKPFTKSLLPRYTEDSFAQSKWFTRGWTLQELIAPRLIHFYDKEWGLIGKKHEMTSELQSITGVDRFVLQGGSLEEIPAGRRMSWAVDRETTREEDIAYSLFGIFNVNLPLVYGEGPRAFLRLQEQILYKSNDHTLLAWRRSLGDGEQRMRGLLAESPRDFRHFRKHTAEMPSHGTISSE</sequence>
<accession>A0A9P9A8B1</accession>
<dbReference type="Pfam" id="PF06985">
    <property type="entry name" value="HET"/>
    <property type="match status" value="1"/>
</dbReference>
<dbReference type="AlphaFoldDB" id="A0A9P9A8B1"/>
<organism evidence="2 3">
    <name type="scientific">Plectosphaerella plurivora</name>
    <dbReference type="NCBI Taxonomy" id="936078"/>
    <lineage>
        <taxon>Eukaryota</taxon>
        <taxon>Fungi</taxon>
        <taxon>Dikarya</taxon>
        <taxon>Ascomycota</taxon>
        <taxon>Pezizomycotina</taxon>
        <taxon>Sordariomycetes</taxon>
        <taxon>Hypocreomycetidae</taxon>
        <taxon>Glomerellales</taxon>
        <taxon>Plectosphaerellaceae</taxon>
        <taxon>Plectosphaerella</taxon>
    </lineage>
</organism>
<name>A0A9P9A8B1_9PEZI</name>
<dbReference type="EMBL" id="JAGSXJ010000020">
    <property type="protein sequence ID" value="KAH6679980.1"/>
    <property type="molecule type" value="Genomic_DNA"/>
</dbReference>
<comment type="caution">
    <text evidence="2">The sequence shown here is derived from an EMBL/GenBank/DDBJ whole genome shotgun (WGS) entry which is preliminary data.</text>
</comment>
<keyword evidence="3" id="KW-1185">Reference proteome</keyword>
<reference evidence="2" key="1">
    <citation type="journal article" date="2021" name="Nat. Commun.">
        <title>Genetic determinants of endophytism in the Arabidopsis root mycobiome.</title>
        <authorList>
            <person name="Mesny F."/>
            <person name="Miyauchi S."/>
            <person name="Thiergart T."/>
            <person name="Pickel B."/>
            <person name="Atanasova L."/>
            <person name="Karlsson M."/>
            <person name="Huettel B."/>
            <person name="Barry K.W."/>
            <person name="Haridas S."/>
            <person name="Chen C."/>
            <person name="Bauer D."/>
            <person name="Andreopoulos W."/>
            <person name="Pangilinan J."/>
            <person name="LaButti K."/>
            <person name="Riley R."/>
            <person name="Lipzen A."/>
            <person name="Clum A."/>
            <person name="Drula E."/>
            <person name="Henrissat B."/>
            <person name="Kohler A."/>
            <person name="Grigoriev I.V."/>
            <person name="Martin F.M."/>
            <person name="Hacquard S."/>
        </authorList>
    </citation>
    <scope>NUCLEOTIDE SEQUENCE</scope>
    <source>
        <strain evidence="2">MPI-SDFR-AT-0117</strain>
    </source>
</reference>
<feature type="domain" description="Heterokaryon incompatibility" evidence="1">
    <location>
        <begin position="21"/>
        <end position="151"/>
    </location>
</feature>
<dbReference type="InterPro" id="IPR010730">
    <property type="entry name" value="HET"/>
</dbReference>
<dbReference type="Proteomes" id="UP000770015">
    <property type="component" value="Unassembled WGS sequence"/>
</dbReference>